<reference evidence="29 30" key="1">
    <citation type="journal article" date="2018" name="Mar. Genomics">
        <title>Complete genome sequence of Marinifilaceae bacterium strain SPP2, isolated from the Antarctic marine sediment.</title>
        <authorList>
            <person name="Watanabe M."/>
            <person name="Kojima H."/>
            <person name="Fukui M."/>
        </authorList>
    </citation>
    <scope>NUCLEOTIDE SEQUENCE [LARGE SCALE GENOMIC DNA]</scope>
    <source>
        <strain evidence="29 30">SPP2</strain>
    </source>
</reference>
<dbReference type="SUPFAM" id="SSF51735">
    <property type="entry name" value="NAD(P)-binding Rossmann-fold domains"/>
    <property type="match status" value="1"/>
</dbReference>
<dbReference type="InterPro" id="IPR001341">
    <property type="entry name" value="Asp_kinase"/>
</dbReference>
<evidence type="ECO:0000256" key="18">
    <source>
        <dbReference type="ARBA" id="ARBA00023002"/>
    </source>
</evidence>
<keyword evidence="22" id="KW-0486">Methionine biosynthesis</keyword>
<dbReference type="NCBIfam" id="TIGR00657">
    <property type="entry name" value="asp_kinases"/>
    <property type="match status" value="1"/>
</dbReference>
<dbReference type="GO" id="GO:0046872">
    <property type="term" value="F:metal ion binding"/>
    <property type="evidence" value="ECO:0007669"/>
    <property type="project" value="UniProtKB-KW"/>
</dbReference>
<comment type="pathway">
    <text evidence="4">Amino-acid biosynthesis; L-threonine biosynthesis; L-threonine from L-aspartate: step 3/5.</text>
</comment>
<comment type="pathway">
    <text evidence="5">Amino-acid biosynthesis; L-methionine biosynthesis via de novo pathway; L-homoserine from L-aspartate: step 3/3.</text>
</comment>
<evidence type="ECO:0000256" key="2">
    <source>
        <dbReference type="ARBA" id="ARBA00004766"/>
    </source>
</evidence>
<evidence type="ECO:0000259" key="28">
    <source>
        <dbReference type="PROSITE" id="PS51671"/>
    </source>
</evidence>
<dbReference type="KEGG" id="mbas:ALGA_0384"/>
<evidence type="ECO:0000256" key="8">
    <source>
        <dbReference type="ARBA" id="ARBA00010046"/>
    </source>
</evidence>
<dbReference type="Gene3D" id="3.40.50.720">
    <property type="entry name" value="NAD(P)-binding Rossmann-like Domain"/>
    <property type="match status" value="1"/>
</dbReference>
<dbReference type="UniPathway" id="UPA00050">
    <property type="reaction ID" value="UER00063"/>
</dbReference>
<dbReference type="PROSITE" id="PS01042">
    <property type="entry name" value="HOMOSER_DHGENASE"/>
    <property type="match status" value="1"/>
</dbReference>
<comment type="catalytic activity">
    <reaction evidence="25">
        <text>L-aspartate + ATP = 4-phospho-L-aspartate + ADP</text>
        <dbReference type="Rhea" id="RHEA:23776"/>
        <dbReference type="ChEBI" id="CHEBI:29991"/>
        <dbReference type="ChEBI" id="CHEBI:30616"/>
        <dbReference type="ChEBI" id="CHEBI:57535"/>
        <dbReference type="ChEBI" id="CHEBI:456216"/>
        <dbReference type="EC" id="2.7.2.4"/>
    </reaction>
    <physiologicalReaction direction="left-to-right" evidence="25">
        <dbReference type="Rhea" id="RHEA:23777"/>
    </physiologicalReaction>
</comment>
<evidence type="ECO:0000256" key="21">
    <source>
        <dbReference type="ARBA" id="ARBA00023154"/>
    </source>
</evidence>
<dbReference type="InterPro" id="IPR019811">
    <property type="entry name" value="HDH_CS"/>
</dbReference>
<comment type="function">
    <text evidence="24">Bifunctional aspartate kinase and homoserine dehydrogenase that catalyzes the first and the third steps toward the synthesis of lysine, methionine and threonine from aspartate.</text>
</comment>
<evidence type="ECO:0000256" key="12">
    <source>
        <dbReference type="ARBA" id="ARBA00022697"/>
    </source>
</evidence>
<dbReference type="EMBL" id="AP018042">
    <property type="protein sequence ID" value="BAX78779.1"/>
    <property type="molecule type" value="Genomic_DNA"/>
</dbReference>
<dbReference type="GO" id="GO:0009088">
    <property type="term" value="P:threonine biosynthetic process"/>
    <property type="evidence" value="ECO:0007669"/>
    <property type="project" value="UniProtKB-UniPathway"/>
</dbReference>
<dbReference type="InterPro" id="IPR042199">
    <property type="entry name" value="AsparK_Bifunc_asparK/hSer_DH"/>
</dbReference>
<keyword evidence="20" id="KW-0915">Sodium</keyword>
<evidence type="ECO:0000256" key="7">
    <source>
        <dbReference type="ARBA" id="ARBA00007952"/>
    </source>
</evidence>
<organism evidence="29 30">
    <name type="scientific">Labilibaculum antarcticum</name>
    <dbReference type="NCBI Taxonomy" id="1717717"/>
    <lineage>
        <taxon>Bacteria</taxon>
        <taxon>Pseudomonadati</taxon>
        <taxon>Bacteroidota</taxon>
        <taxon>Bacteroidia</taxon>
        <taxon>Marinilabiliales</taxon>
        <taxon>Marinifilaceae</taxon>
        <taxon>Labilibaculum</taxon>
    </lineage>
</organism>
<keyword evidence="23" id="KW-0511">Multifunctional enzyme</keyword>
<dbReference type="UniPathway" id="UPA00034">
    <property type="reaction ID" value="UER00015"/>
</dbReference>
<evidence type="ECO:0000256" key="4">
    <source>
        <dbReference type="ARBA" id="ARBA00005056"/>
    </source>
</evidence>
<dbReference type="InterPro" id="IPR001342">
    <property type="entry name" value="HDH_cat"/>
</dbReference>
<dbReference type="Gene3D" id="3.30.70.260">
    <property type="match status" value="1"/>
</dbReference>
<dbReference type="AlphaFoldDB" id="A0A1Y1CEI7"/>
<comment type="cofactor">
    <cofactor evidence="1">
        <name>a metal cation</name>
        <dbReference type="ChEBI" id="CHEBI:25213"/>
    </cofactor>
</comment>
<dbReference type="Pfam" id="PF22468">
    <property type="entry name" value="ACT_9"/>
    <property type="match status" value="2"/>
</dbReference>
<evidence type="ECO:0000256" key="15">
    <source>
        <dbReference type="ARBA" id="ARBA00022777"/>
    </source>
</evidence>
<dbReference type="GO" id="GO:0050661">
    <property type="term" value="F:NADP binding"/>
    <property type="evidence" value="ECO:0007669"/>
    <property type="project" value="InterPro"/>
</dbReference>
<evidence type="ECO:0000256" key="1">
    <source>
        <dbReference type="ARBA" id="ARBA00001920"/>
    </source>
</evidence>
<feature type="domain" description="ACT" evidence="28">
    <location>
        <begin position="395"/>
        <end position="470"/>
    </location>
</feature>
<comment type="similarity">
    <text evidence="8">In the N-terminal section; belongs to the aspartokinase family.</text>
</comment>
<dbReference type="UniPathway" id="UPA00051">
    <property type="reaction ID" value="UER00462"/>
</dbReference>
<keyword evidence="12" id="KW-0791">Threonine biosynthesis</keyword>
<evidence type="ECO:0000256" key="5">
    <source>
        <dbReference type="ARBA" id="ARBA00005062"/>
    </source>
</evidence>
<dbReference type="InterPro" id="IPR002912">
    <property type="entry name" value="ACT_dom"/>
</dbReference>
<gene>
    <name evidence="29" type="ORF">ALGA_0384</name>
</gene>
<dbReference type="InterPro" id="IPR049638">
    <property type="entry name" value="AK-HD"/>
</dbReference>
<dbReference type="InterPro" id="IPR005106">
    <property type="entry name" value="Asp/hSer_DH_NAD-bd"/>
</dbReference>
<dbReference type="CDD" id="cd04243">
    <property type="entry name" value="AAK_AK-HSDH-like"/>
    <property type="match status" value="1"/>
</dbReference>
<keyword evidence="17" id="KW-0521">NADP</keyword>
<dbReference type="SUPFAM" id="SSF55021">
    <property type="entry name" value="ACT-like"/>
    <property type="match status" value="2"/>
</dbReference>
<dbReference type="FunFam" id="3.30.2130.10:FF:000001">
    <property type="entry name" value="Bifunctional aspartokinase/homoserine dehydrogenase"/>
    <property type="match status" value="1"/>
</dbReference>
<evidence type="ECO:0000256" key="20">
    <source>
        <dbReference type="ARBA" id="ARBA00023053"/>
    </source>
</evidence>
<name>A0A1Y1CEI7_9BACT</name>
<dbReference type="InterPro" id="IPR001048">
    <property type="entry name" value="Asp/Glu/Uridylate_kinase"/>
</dbReference>
<dbReference type="NCBIfam" id="NF006959">
    <property type="entry name" value="PRK09436.1"/>
    <property type="match status" value="1"/>
</dbReference>
<comment type="pathway">
    <text evidence="2">Amino-acid biosynthesis; L-lysine biosynthesis via DAP pathway; (S)-tetrahydrodipicolinate from L-aspartate: step 1/4.</text>
</comment>
<dbReference type="Pfam" id="PF00742">
    <property type="entry name" value="Homoserine_dh"/>
    <property type="match status" value="1"/>
</dbReference>
<comment type="similarity">
    <text evidence="7">In the C-terminal section; belongs to the homoserine dehydrogenase family.</text>
</comment>
<dbReference type="PANTHER" id="PTHR43070">
    <property type="match status" value="1"/>
</dbReference>
<evidence type="ECO:0000256" key="16">
    <source>
        <dbReference type="ARBA" id="ARBA00022840"/>
    </source>
</evidence>
<evidence type="ECO:0000313" key="29">
    <source>
        <dbReference type="EMBL" id="BAX78779.1"/>
    </source>
</evidence>
<dbReference type="Gene3D" id="3.30.2130.10">
    <property type="entry name" value="VC0802-like"/>
    <property type="match status" value="1"/>
</dbReference>
<comment type="pathway">
    <text evidence="6">Amino-acid biosynthesis; L-threonine biosynthesis; L-threonine from L-aspartate: step 1/5.</text>
</comment>
<dbReference type="InterPro" id="IPR045865">
    <property type="entry name" value="ACT-like_dom_sf"/>
</dbReference>
<evidence type="ECO:0000256" key="3">
    <source>
        <dbReference type="ARBA" id="ARBA00004986"/>
    </source>
</evidence>
<dbReference type="Proteomes" id="UP000218267">
    <property type="component" value="Chromosome"/>
</dbReference>
<evidence type="ECO:0000256" key="11">
    <source>
        <dbReference type="ARBA" id="ARBA00022679"/>
    </source>
</evidence>
<dbReference type="GO" id="GO:0009089">
    <property type="term" value="P:lysine biosynthetic process via diaminopimelate"/>
    <property type="evidence" value="ECO:0007669"/>
    <property type="project" value="UniProtKB-UniPathway"/>
</dbReference>
<keyword evidence="19" id="KW-0520">NAD</keyword>
<dbReference type="InterPro" id="IPR036393">
    <property type="entry name" value="AceGlu_kinase-like_sf"/>
</dbReference>
<protein>
    <submittedName>
        <fullName evidence="29">Bifunctional aspartate kinase/homoserine dehydrogenase I</fullName>
    </submittedName>
</protein>
<evidence type="ECO:0000256" key="25">
    <source>
        <dbReference type="ARBA" id="ARBA00048561"/>
    </source>
</evidence>
<dbReference type="InterPro" id="IPR054352">
    <property type="entry name" value="ACT_Aspartokinase"/>
</dbReference>
<keyword evidence="14" id="KW-0547">Nucleotide-binding</keyword>
<keyword evidence="21" id="KW-0457">Lysine biosynthesis</keyword>
<sequence length="811" mass="89770">MKVLKFGGSSVSNAENCKRVQEIIKRDYANCKQVVVVSAFGGVTDELERCINLASQRSNEYENSLLKVKERHFQVINELNLPVEIEISTSRKFDELAELLQGVYLLEEISQKIKNAVMGSGEILSSLIFSAYLNHCGMNSVLFDSREYIKTQNGKGVFLNSQQTNKNLEAIKDIEFQIAVFPGFIASGQNGEMTLLGRGGSDYTASILAAGLNCSELEIWTDVSGMFTADPRLVSQALPIEQMSFQEAMELSHFGAKVIYPPTLIPVLQNKINVRIKNTFAPDEKGTLITDTPKSDRSIVRGLSSIDHINLFTLAGSGMVGISGFAARLFTCLAQNKINVILITQASSEQSMSVGIKEDDRELAIEAVRAEFEMEIRMNLVNEPAVEENLSIVAVVGEDMGYTPGISGKVFSVLGKNGVNIRAMAQGGNELNITFMVPTFDVKKVLNVIHEDFFISTHKKVNLYIAGVGNVGGKLLEFIKNQYDYLLEEKGLQLIVRAVTNSRKMHFAQDENMLQNWKQKLENESEVADLQEFVKRMDQANLRNSVFVDITASDVVSKVYQQVLNSTVSIVACNKIAASSEFDNYMRIKAAAKKHNVEFMFESNVGAGLPVISTINSLINTGDKIVGIDAVVSGSLNFIMNEFNNGKSFVEAVKMAMEQGFTEPDPKIDLSGMDVLRKLLILSREAGYKLEEKDVEHEPMIPLSCLNGETPEDLIRDLEAHNDHFEAWRTVMAEKNIRYRYIASFADGKAKVSLKEVTPDHPFYDIHGKDNVISLKTKWYNDQPLIVKGAGAGAEVTASGIFGDIIRVTSN</sequence>
<evidence type="ECO:0000256" key="13">
    <source>
        <dbReference type="ARBA" id="ARBA00022723"/>
    </source>
</evidence>
<reference evidence="30" key="2">
    <citation type="journal article" date="2020" name="Antonie Van Leeuwenhoek">
        <title>Labilibaculum antarcticum sp. nov., a novel facultative anaerobic, psychrotorelant bacterium isolated from marine sediment of Antarctica.</title>
        <authorList>
            <person name="Watanabe M."/>
            <person name="Kojima H."/>
            <person name="Fukui M."/>
        </authorList>
    </citation>
    <scope>NUCLEOTIDE SEQUENCE [LARGE SCALE GENOMIC DNA]</scope>
    <source>
        <strain evidence="30">SPP2</strain>
    </source>
</reference>
<dbReference type="Pfam" id="PF03447">
    <property type="entry name" value="NAD_binding_3"/>
    <property type="match status" value="1"/>
</dbReference>
<evidence type="ECO:0000256" key="22">
    <source>
        <dbReference type="ARBA" id="ARBA00023167"/>
    </source>
</evidence>
<dbReference type="Gene3D" id="3.40.1160.10">
    <property type="entry name" value="Acetylglutamate kinase-like"/>
    <property type="match status" value="1"/>
</dbReference>
<keyword evidence="11" id="KW-0808">Transferase</keyword>
<keyword evidence="10" id="KW-0028">Amino-acid biosynthesis</keyword>
<dbReference type="GO" id="GO:0005524">
    <property type="term" value="F:ATP binding"/>
    <property type="evidence" value="ECO:0007669"/>
    <property type="project" value="UniProtKB-KW"/>
</dbReference>
<evidence type="ECO:0000256" key="19">
    <source>
        <dbReference type="ARBA" id="ARBA00023027"/>
    </source>
</evidence>
<comment type="pathway">
    <text evidence="3">Amino-acid biosynthesis; L-methionine biosynthesis via de novo pathway; L-homoserine from L-aspartate: step 1/3.</text>
</comment>
<dbReference type="SUPFAM" id="SSF53633">
    <property type="entry name" value="Carbamate kinase-like"/>
    <property type="match status" value="1"/>
</dbReference>
<dbReference type="PIRSF" id="PIRSF000727">
    <property type="entry name" value="ThrA"/>
    <property type="match status" value="1"/>
</dbReference>
<dbReference type="GO" id="GO:0009090">
    <property type="term" value="P:homoserine biosynthetic process"/>
    <property type="evidence" value="ECO:0007669"/>
    <property type="project" value="UniProtKB-ARBA"/>
</dbReference>
<evidence type="ECO:0000256" key="9">
    <source>
        <dbReference type="ARBA" id="ARBA00011881"/>
    </source>
</evidence>
<dbReference type="PROSITE" id="PS51671">
    <property type="entry name" value="ACT"/>
    <property type="match status" value="1"/>
</dbReference>
<comment type="subunit">
    <text evidence="9">Homotetramer.</text>
</comment>
<comment type="catalytic activity">
    <reaction evidence="26">
        <text>L-homoserine + NADP(+) = L-aspartate 4-semialdehyde + NADPH + H(+)</text>
        <dbReference type="Rhea" id="RHEA:15761"/>
        <dbReference type="ChEBI" id="CHEBI:15378"/>
        <dbReference type="ChEBI" id="CHEBI:57476"/>
        <dbReference type="ChEBI" id="CHEBI:57783"/>
        <dbReference type="ChEBI" id="CHEBI:58349"/>
        <dbReference type="ChEBI" id="CHEBI:537519"/>
        <dbReference type="EC" id="1.1.1.3"/>
    </reaction>
    <physiologicalReaction direction="right-to-left" evidence="26">
        <dbReference type="Rhea" id="RHEA:15763"/>
    </physiologicalReaction>
</comment>
<dbReference type="RefSeq" id="WP_096427696.1">
    <property type="nucleotide sequence ID" value="NZ_AP018042.1"/>
</dbReference>
<dbReference type="SUPFAM" id="SSF55347">
    <property type="entry name" value="Glyceraldehyde-3-phosphate dehydrogenase-like, C-terminal domain"/>
    <property type="match status" value="1"/>
</dbReference>
<keyword evidence="13" id="KW-0479">Metal-binding</keyword>
<dbReference type="InterPro" id="IPR036291">
    <property type="entry name" value="NAD(P)-bd_dom_sf"/>
</dbReference>
<keyword evidence="16" id="KW-0067">ATP-binding</keyword>
<keyword evidence="30" id="KW-1185">Reference proteome</keyword>
<dbReference type="GO" id="GO:0009086">
    <property type="term" value="P:methionine biosynthetic process"/>
    <property type="evidence" value="ECO:0007669"/>
    <property type="project" value="UniProtKB-KW"/>
</dbReference>
<keyword evidence="18" id="KW-0560">Oxidoreductase</keyword>
<dbReference type="FunFam" id="3.30.360.10:FF:000006">
    <property type="entry name" value="Bifunctional aspartokinase/homoserine dehydrogenase"/>
    <property type="match status" value="1"/>
</dbReference>
<dbReference type="PROSITE" id="PS00324">
    <property type="entry name" value="ASPARTOKINASE"/>
    <property type="match status" value="1"/>
</dbReference>
<dbReference type="InterPro" id="IPR018042">
    <property type="entry name" value="Aspartate_kinase_CS"/>
</dbReference>
<dbReference type="GO" id="GO:0004072">
    <property type="term" value="F:aspartate kinase activity"/>
    <property type="evidence" value="ECO:0007669"/>
    <property type="project" value="UniProtKB-EC"/>
</dbReference>
<dbReference type="PANTHER" id="PTHR43070:SF3">
    <property type="entry name" value="HOMOSERINE DEHYDROGENASE"/>
    <property type="match status" value="1"/>
</dbReference>
<evidence type="ECO:0000256" key="10">
    <source>
        <dbReference type="ARBA" id="ARBA00022605"/>
    </source>
</evidence>
<evidence type="ECO:0000256" key="27">
    <source>
        <dbReference type="ARBA" id="ARBA00049031"/>
    </source>
</evidence>
<dbReference type="OrthoDB" id="9799110at2"/>
<proteinExistence type="inferred from homology"/>
<dbReference type="CDD" id="cd04921">
    <property type="entry name" value="ACT_AKi-HSDH-ThrA-like_1"/>
    <property type="match status" value="1"/>
</dbReference>
<dbReference type="GO" id="GO:0004412">
    <property type="term" value="F:homoserine dehydrogenase activity"/>
    <property type="evidence" value="ECO:0007669"/>
    <property type="project" value="UniProtKB-EC"/>
</dbReference>
<dbReference type="Pfam" id="PF00696">
    <property type="entry name" value="AA_kinase"/>
    <property type="match status" value="1"/>
</dbReference>
<accession>A0A1Y1CEI7</accession>
<evidence type="ECO:0000256" key="17">
    <source>
        <dbReference type="ARBA" id="ARBA00022857"/>
    </source>
</evidence>
<dbReference type="Gene3D" id="3.30.360.10">
    <property type="entry name" value="Dihydrodipicolinate Reductase, domain 2"/>
    <property type="match status" value="1"/>
</dbReference>
<evidence type="ECO:0000256" key="26">
    <source>
        <dbReference type="ARBA" id="ARBA00048841"/>
    </source>
</evidence>
<evidence type="ECO:0000313" key="30">
    <source>
        <dbReference type="Proteomes" id="UP000218267"/>
    </source>
</evidence>
<evidence type="ECO:0000256" key="24">
    <source>
        <dbReference type="ARBA" id="ARBA00044938"/>
    </source>
</evidence>
<evidence type="ECO:0000256" key="14">
    <source>
        <dbReference type="ARBA" id="ARBA00022741"/>
    </source>
</evidence>
<keyword evidence="15 29" id="KW-0418">Kinase</keyword>
<evidence type="ECO:0000256" key="23">
    <source>
        <dbReference type="ARBA" id="ARBA00023268"/>
    </source>
</evidence>
<dbReference type="Gene3D" id="1.20.120.1320">
    <property type="entry name" value="Aspartokinase, catalytic domain"/>
    <property type="match status" value="1"/>
</dbReference>
<comment type="catalytic activity">
    <reaction evidence="27">
        <text>L-homoserine + NAD(+) = L-aspartate 4-semialdehyde + NADH + H(+)</text>
        <dbReference type="Rhea" id="RHEA:15757"/>
        <dbReference type="ChEBI" id="CHEBI:15378"/>
        <dbReference type="ChEBI" id="CHEBI:57476"/>
        <dbReference type="ChEBI" id="CHEBI:57540"/>
        <dbReference type="ChEBI" id="CHEBI:57945"/>
        <dbReference type="ChEBI" id="CHEBI:537519"/>
        <dbReference type="EC" id="1.1.1.3"/>
    </reaction>
    <physiologicalReaction direction="right-to-left" evidence="27">
        <dbReference type="Rhea" id="RHEA:15759"/>
    </physiologicalReaction>
</comment>
<dbReference type="InterPro" id="IPR011147">
    <property type="entry name" value="Bifunc_Aspkin/hSer_DH"/>
</dbReference>
<evidence type="ECO:0000256" key="6">
    <source>
        <dbReference type="ARBA" id="ARBA00005139"/>
    </source>
</evidence>